<evidence type="ECO:0000259" key="5">
    <source>
        <dbReference type="PROSITE" id="PS51372"/>
    </source>
</evidence>
<name>B6GBJ5_9ACTN</name>
<dbReference type="AlphaFoldDB" id="B6GBJ5"/>
<sequence>MSASDVRPPSQSVGGGGYFLEIADEGAYRALMHSSPSLVHGVPATRAERVVYLLNDLLMRNDWVFADDLADACACSRSTLSLDLRDVERILNRYDLVLERRPRYGMRVSGLELNRRLCLAASAMGDATCLLGGIGDAAPAPSSAPESLFQRMGMQRESLEVIAASVEDALTDGPININAISYQNLLVHIAIALVRINAGCYVPLASEDMSDIERRSEYAAARRVAGGIKSRLGMELPEEEVAYIAIHLAGKRTLNDALSNEEPEGGLVISDEIWALVSDMLDSVRTHFHFDFDEDIELRMNLARHLVPLAVRLRSQMNLKNPLLGDITTHYPLAWSMAVDACEVLHREFGTAPSNDEIGYIAMAFALALERQRSQAPRKRLLVVCASGAGSARLLKCRCQKEFGSYVESIETCDVMHVADVDFSRIDYVFTTVPISAKLPVPVREVPFFFDDAAADEIRDLLRFGDKGCIVAGHFDPELFFPHMRLTSKDEVLHFLCAAVRDGRSGYEELEPLVFEREAAATTSFGNMVAMPHPLESVSDDTVVAVALLDQPVVWDEIGTCVRAVFLICFSRIGGPELDAFLSALADVFTDEEAISRLIEHQDWSTLMELFQLESP</sequence>
<protein>
    <submittedName>
        <fullName evidence="6">PRD domain protein</fullName>
    </submittedName>
</protein>
<keyword evidence="2" id="KW-0677">Repeat</keyword>
<dbReference type="GO" id="GO:0009401">
    <property type="term" value="P:phosphoenolpyruvate-dependent sugar phosphotransferase system"/>
    <property type="evidence" value="ECO:0007669"/>
    <property type="project" value="InterPro"/>
</dbReference>
<gene>
    <name evidence="6" type="ORF">COLSTE_01455</name>
</gene>
<dbReference type="GO" id="GO:0006355">
    <property type="term" value="P:regulation of DNA-templated transcription"/>
    <property type="evidence" value="ECO:0007669"/>
    <property type="project" value="InterPro"/>
</dbReference>
<feature type="domain" description="PRD" evidence="5">
    <location>
        <begin position="268"/>
        <end position="375"/>
    </location>
</feature>
<evidence type="ECO:0000313" key="7">
    <source>
        <dbReference type="Proteomes" id="UP000003560"/>
    </source>
</evidence>
<dbReference type="eggNOG" id="COG3711">
    <property type="taxonomic scope" value="Bacteria"/>
</dbReference>
<dbReference type="InterPro" id="IPR011608">
    <property type="entry name" value="PRD"/>
</dbReference>
<evidence type="ECO:0000259" key="4">
    <source>
        <dbReference type="PROSITE" id="PS51099"/>
    </source>
</evidence>
<dbReference type="OrthoDB" id="3175596at2"/>
<dbReference type="Gene3D" id="3.40.930.10">
    <property type="entry name" value="Mannitol-specific EII, Chain A"/>
    <property type="match status" value="1"/>
</dbReference>
<dbReference type="PROSITE" id="PS51094">
    <property type="entry name" value="PTS_EIIA_TYPE_2"/>
    <property type="match status" value="1"/>
</dbReference>
<comment type="caution">
    <text evidence="6">The sequence shown here is derived from an EMBL/GenBank/DDBJ whole genome shotgun (WGS) entry which is preliminary data.</text>
</comment>
<dbReference type="eggNOG" id="COG1762">
    <property type="taxonomic scope" value="Bacteria"/>
</dbReference>
<dbReference type="PANTHER" id="PTHR30185:SF13">
    <property type="entry name" value="LICABCH OPERON REGULATOR-RELATED"/>
    <property type="match status" value="1"/>
</dbReference>
<feature type="domain" description="PTS EIIB type-2" evidence="4">
    <location>
        <begin position="379"/>
        <end position="470"/>
    </location>
</feature>
<dbReference type="Gene3D" id="1.10.1790.10">
    <property type="entry name" value="PRD domain"/>
    <property type="match status" value="2"/>
</dbReference>
<organism evidence="6 7">
    <name type="scientific">Collinsella stercoris DSM 13279</name>
    <dbReference type="NCBI Taxonomy" id="445975"/>
    <lineage>
        <taxon>Bacteria</taxon>
        <taxon>Bacillati</taxon>
        <taxon>Actinomycetota</taxon>
        <taxon>Coriobacteriia</taxon>
        <taxon>Coriobacteriales</taxon>
        <taxon>Coriobacteriaceae</taxon>
        <taxon>Collinsella</taxon>
    </lineage>
</organism>
<dbReference type="SUPFAM" id="SSF63520">
    <property type="entry name" value="PTS-regulatory domain, PRD"/>
    <property type="match status" value="2"/>
</dbReference>
<evidence type="ECO:0000256" key="2">
    <source>
        <dbReference type="ARBA" id="ARBA00022737"/>
    </source>
</evidence>
<dbReference type="InterPro" id="IPR013011">
    <property type="entry name" value="PTS_EIIB_2"/>
</dbReference>
<dbReference type="PROSITE" id="PS51099">
    <property type="entry name" value="PTS_EIIB_TYPE_2"/>
    <property type="match status" value="1"/>
</dbReference>
<keyword evidence="1" id="KW-0808">Transferase</keyword>
<dbReference type="InterPro" id="IPR050661">
    <property type="entry name" value="BglG_antiterminators"/>
</dbReference>
<dbReference type="Gene3D" id="3.40.50.2300">
    <property type="match status" value="1"/>
</dbReference>
<dbReference type="PROSITE" id="PS51372">
    <property type="entry name" value="PRD_2"/>
    <property type="match status" value="2"/>
</dbReference>
<dbReference type="STRING" id="445975.COLSTE_01455"/>
<dbReference type="InterPro" id="IPR016152">
    <property type="entry name" value="PTrfase/Anion_transptr"/>
</dbReference>
<evidence type="ECO:0000259" key="3">
    <source>
        <dbReference type="PROSITE" id="PS51094"/>
    </source>
</evidence>
<dbReference type="GO" id="GO:0008982">
    <property type="term" value="F:protein-N(PI)-phosphohistidine-sugar phosphotransferase activity"/>
    <property type="evidence" value="ECO:0007669"/>
    <property type="project" value="InterPro"/>
</dbReference>
<evidence type="ECO:0000256" key="1">
    <source>
        <dbReference type="ARBA" id="ARBA00022679"/>
    </source>
</evidence>
<proteinExistence type="predicted"/>
<evidence type="ECO:0000313" key="6">
    <source>
        <dbReference type="EMBL" id="EEA90348.1"/>
    </source>
</evidence>
<dbReference type="EMBL" id="ABXJ01000077">
    <property type="protein sequence ID" value="EEA90348.1"/>
    <property type="molecule type" value="Genomic_DNA"/>
</dbReference>
<dbReference type="CDD" id="cd05568">
    <property type="entry name" value="PTS_IIB_bgl_like"/>
    <property type="match status" value="1"/>
</dbReference>
<accession>B6GBJ5</accession>
<dbReference type="Proteomes" id="UP000003560">
    <property type="component" value="Unassembled WGS sequence"/>
</dbReference>
<dbReference type="Pfam" id="PF00874">
    <property type="entry name" value="PRD"/>
    <property type="match status" value="2"/>
</dbReference>
<feature type="domain" description="PRD" evidence="5">
    <location>
        <begin position="153"/>
        <end position="258"/>
    </location>
</feature>
<dbReference type="InterPro" id="IPR036095">
    <property type="entry name" value="PTS_EIIB-like_sf"/>
</dbReference>
<dbReference type="HOGENOM" id="CLU_013442_5_1_11"/>
<dbReference type="SUPFAM" id="SSF52794">
    <property type="entry name" value="PTS system IIB component-like"/>
    <property type="match status" value="1"/>
</dbReference>
<reference evidence="6 7" key="2">
    <citation type="submission" date="2008-10" db="EMBL/GenBank/DDBJ databases">
        <authorList>
            <person name="Fulton L."/>
            <person name="Clifton S."/>
            <person name="Fulton B."/>
            <person name="Xu J."/>
            <person name="Minx P."/>
            <person name="Pepin K.H."/>
            <person name="Johnson M."/>
            <person name="Thiruvilangam P."/>
            <person name="Bhonagiri V."/>
            <person name="Nash W.E."/>
            <person name="Mardis E.R."/>
            <person name="Wilson R.K."/>
        </authorList>
    </citation>
    <scope>NUCLEOTIDE SEQUENCE [LARGE SCALE GENOMIC DNA]</scope>
    <source>
        <strain evidence="6 7">DSM 13279</strain>
    </source>
</reference>
<dbReference type="Pfam" id="PF00359">
    <property type="entry name" value="PTS_EIIA_2"/>
    <property type="match status" value="1"/>
</dbReference>
<dbReference type="InterPro" id="IPR036634">
    <property type="entry name" value="PRD_sf"/>
</dbReference>
<feature type="domain" description="PTS EIIA type-2" evidence="3">
    <location>
        <begin position="473"/>
        <end position="614"/>
    </location>
</feature>
<reference evidence="6 7" key="1">
    <citation type="submission" date="2008-10" db="EMBL/GenBank/DDBJ databases">
        <title>Draft genome sequence of Collinsella stercoris (DSM 13279).</title>
        <authorList>
            <person name="Sudarsanam P."/>
            <person name="Ley R."/>
            <person name="Guruge J."/>
            <person name="Turnbaugh P.J."/>
            <person name="Mahowald M."/>
            <person name="Liep D."/>
            <person name="Gordon J."/>
        </authorList>
    </citation>
    <scope>NUCLEOTIDE SEQUENCE [LARGE SCALE GENOMIC DNA]</scope>
    <source>
        <strain evidence="6 7">DSM 13279</strain>
    </source>
</reference>
<dbReference type="PANTHER" id="PTHR30185">
    <property type="entry name" value="CRYPTIC BETA-GLUCOSIDE BGL OPERON ANTITERMINATOR"/>
    <property type="match status" value="1"/>
</dbReference>
<dbReference type="SUPFAM" id="SSF55804">
    <property type="entry name" value="Phoshotransferase/anion transport protein"/>
    <property type="match status" value="1"/>
</dbReference>
<keyword evidence="7" id="KW-1185">Reference proteome</keyword>
<dbReference type="InterPro" id="IPR002178">
    <property type="entry name" value="PTS_EIIA_type-2_dom"/>
</dbReference>